<dbReference type="EMBL" id="FMIA01000002">
    <property type="protein sequence ID" value="SCL54976.1"/>
    <property type="molecule type" value="Genomic_DNA"/>
</dbReference>
<dbReference type="Proteomes" id="UP000198937">
    <property type="component" value="Unassembled WGS sequence"/>
</dbReference>
<name>A0A1C6ULQ5_9ACTN</name>
<dbReference type="AlphaFoldDB" id="A0A1C6ULQ5"/>
<gene>
    <name evidence="2" type="ORF">GA0070617_2823</name>
</gene>
<keyword evidence="3" id="KW-1185">Reference proteome</keyword>
<reference evidence="2 3" key="1">
    <citation type="submission" date="2016-06" db="EMBL/GenBank/DDBJ databases">
        <authorList>
            <person name="Kjaerup R.B."/>
            <person name="Dalgaard T.S."/>
            <person name="Juul-Madsen H.R."/>
        </authorList>
    </citation>
    <scope>NUCLEOTIDE SEQUENCE [LARGE SCALE GENOMIC DNA]</scope>
    <source>
        <strain evidence="2 3">DSM 45577</strain>
    </source>
</reference>
<sequence length="272" mass="28341">MSRVWTAVDIEDVARSDGPREVLLGPGDLISPHAEDIARGLGITVRRGAADGRAASAPVQATAGPAGASATTGTPAGASATTGTPGGCDDTDGCSCGCEGAEEAERTIRTIAAAVVSANPDADASTVATETLRALGAYGGPGVGSPEQAQPLPGQTLPRKAKGARPQFFAEPGMEALVSTMVTLTSEVWVLRERVMTLEQLLADRRVVERGAVDDFTVAASDAETRDAEAAAFVARVLRVFYEWREEIVREETPESYREVIRQAFAQVGEGK</sequence>
<evidence type="ECO:0000313" key="2">
    <source>
        <dbReference type="EMBL" id="SCL54976.1"/>
    </source>
</evidence>
<feature type="compositionally biased region" description="Low complexity" evidence="1">
    <location>
        <begin position="54"/>
        <end position="83"/>
    </location>
</feature>
<dbReference type="RefSeq" id="WP_139135659.1">
    <property type="nucleotide sequence ID" value="NZ_BMMJ01000009.1"/>
</dbReference>
<dbReference type="OrthoDB" id="3377727at2"/>
<feature type="region of interest" description="Disordered" evidence="1">
    <location>
        <begin position="141"/>
        <end position="160"/>
    </location>
</feature>
<accession>A0A1C6ULQ5</accession>
<evidence type="ECO:0000256" key="1">
    <source>
        <dbReference type="SAM" id="MobiDB-lite"/>
    </source>
</evidence>
<evidence type="ECO:0000313" key="3">
    <source>
        <dbReference type="Proteomes" id="UP000198937"/>
    </source>
</evidence>
<proteinExistence type="predicted"/>
<feature type="region of interest" description="Disordered" evidence="1">
    <location>
        <begin position="54"/>
        <end position="89"/>
    </location>
</feature>
<dbReference type="STRING" id="683228.GA0070617_2823"/>
<protein>
    <submittedName>
        <fullName evidence="2">Uncharacterized protein</fullName>
    </submittedName>
</protein>
<organism evidence="2 3">
    <name type="scientific">Micromonospora yangpuensis</name>
    <dbReference type="NCBI Taxonomy" id="683228"/>
    <lineage>
        <taxon>Bacteria</taxon>
        <taxon>Bacillati</taxon>
        <taxon>Actinomycetota</taxon>
        <taxon>Actinomycetes</taxon>
        <taxon>Micromonosporales</taxon>
        <taxon>Micromonosporaceae</taxon>
        <taxon>Micromonospora</taxon>
    </lineage>
</organism>